<evidence type="ECO:0000256" key="4">
    <source>
        <dbReference type="ARBA" id="ARBA00023242"/>
    </source>
</evidence>
<dbReference type="Pfam" id="PF16589">
    <property type="entry name" value="BRCT_2"/>
    <property type="match status" value="1"/>
</dbReference>
<dbReference type="Gene3D" id="1.10.150.60">
    <property type="entry name" value="ARID DNA-binding domain"/>
    <property type="match status" value="1"/>
</dbReference>
<evidence type="ECO:0000313" key="8">
    <source>
        <dbReference type="EMBL" id="KAK5987818.1"/>
    </source>
</evidence>
<dbReference type="Pfam" id="PF08914">
    <property type="entry name" value="Myb_Rap1"/>
    <property type="match status" value="1"/>
</dbReference>
<dbReference type="PANTHER" id="PTHR16466:SF6">
    <property type="entry name" value="TELOMERIC REPEAT-BINDING FACTOR 2-INTERACTING PROTEIN 1"/>
    <property type="match status" value="1"/>
</dbReference>
<keyword evidence="2 5" id="KW-0158">Chromosome</keyword>
<comment type="caution">
    <text evidence="8">The sequence shown here is derived from an EMBL/GenBank/DDBJ whole genome shotgun (WGS) entry which is preliminary data.</text>
</comment>
<keyword evidence="4 5" id="KW-0539">Nucleus</keyword>
<organism evidence="8 9">
    <name type="scientific">Cladobotryum mycophilum</name>
    <dbReference type="NCBI Taxonomy" id="491253"/>
    <lineage>
        <taxon>Eukaryota</taxon>
        <taxon>Fungi</taxon>
        <taxon>Dikarya</taxon>
        <taxon>Ascomycota</taxon>
        <taxon>Pezizomycotina</taxon>
        <taxon>Sordariomycetes</taxon>
        <taxon>Hypocreomycetidae</taxon>
        <taxon>Hypocreales</taxon>
        <taxon>Hypocreaceae</taxon>
        <taxon>Cladobotryum</taxon>
    </lineage>
</organism>
<dbReference type="InterPro" id="IPR036431">
    <property type="entry name" value="ARID_dom_sf"/>
</dbReference>
<comment type="subcellular location">
    <subcellularLocation>
        <location evidence="5">Nucleus</location>
    </subcellularLocation>
    <subcellularLocation>
        <location evidence="5">Chromosome</location>
        <location evidence="5">Telomere</location>
    </subcellularLocation>
</comment>
<dbReference type="CDD" id="cd16100">
    <property type="entry name" value="ARID"/>
    <property type="match status" value="1"/>
</dbReference>
<feature type="region of interest" description="Disordered" evidence="6">
    <location>
        <begin position="100"/>
        <end position="120"/>
    </location>
</feature>
<dbReference type="Gene3D" id="1.10.10.60">
    <property type="entry name" value="Homeodomain-like"/>
    <property type="match status" value="1"/>
</dbReference>
<dbReference type="PANTHER" id="PTHR16466">
    <property type="entry name" value="TELOMERE REPEAT-BINDING FACTOR 2-INTERACTING PROTEIN 1"/>
    <property type="match status" value="1"/>
</dbReference>
<feature type="region of interest" description="Disordered" evidence="6">
    <location>
        <begin position="422"/>
        <end position="469"/>
    </location>
</feature>
<keyword evidence="3 5" id="KW-0779">Telomere</keyword>
<dbReference type="InterPro" id="IPR009057">
    <property type="entry name" value="Homeodomain-like_sf"/>
</dbReference>
<proteinExistence type="inferred from homology"/>
<protein>
    <recommendedName>
        <fullName evidence="5">DNA-binding protein RAP1</fullName>
    </recommendedName>
</protein>
<reference evidence="8 9" key="1">
    <citation type="submission" date="2024-01" db="EMBL/GenBank/DDBJ databases">
        <title>Complete genome of Cladobotryum mycophilum ATHUM6906.</title>
        <authorList>
            <person name="Christinaki A.C."/>
            <person name="Myridakis A.I."/>
            <person name="Kouvelis V.N."/>
        </authorList>
    </citation>
    <scope>NUCLEOTIDE SEQUENCE [LARGE SCALE GENOMIC DNA]</scope>
    <source>
        <strain evidence="8 9">ATHUM6906</strain>
    </source>
</reference>
<dbReference type="PROSITE" id="PS51011">
    <property type="entry name" value="ARID"/>
    <property type="match status" value="1"/>
</dbReference>
<evidence type="ECO:0000259" key="7">
    <source>
        <dbReference type="PROSITE" id="PS51011"/>
    </source>
</evidence>
<dbReference type="InterPro" id="IPR001357">
    <property type="entry name" value="BRCT_dom"/>
</dbReference>
<dbReference type="InterPro" id="IPR001606">
    <property type="entry name" value="ARID_dom"/>
</dbReference>
<keyword evidence="9" id="KW-1185">Reference proteome</keyword>
<feature type="compositionally biased region" description="Basic and acidic residues" evidence="6">
    <location>
        <begin position="540"/>
        <end position="549"/>
    </location>
</feature>
<evidence type="ECO:0000256" key="2">
    <source>
        <dbReference type="ARBA" id="ARBA00022454"/>
    </source>
</evidence>
<evidence type="ECO:0000256" key="1">
    <source>
        <dbReference type="ARBA" id="ARBA00010467"/>
    </source>
</evidence>
<dbReference type="EMBL" id="JAVFKD010000016">
    <property type="protein sequence ID" value="KAK5987818.1"/>
    <property type="molecule type" value="Genomic_DNA"/>
</dbReference>
<comment type="subunit">
    <text evidence="5">Homodimer.</text>
</comment>
<sequence>MASGITYDGVPRSEGGGGGGNIFRGVCFWLSRNLPARRNLVNIVENNGGKVVPQEKDAHILIADHVRKDVPAGSYSFKFILDSVRNGIIQLKDKYRIGPDPDLPRPIGSSRGVKGSRTPFTPEDDAVLANWILSHPGAAPRGNKIYMELERINDRHTWQSWKNKFVKTLMMYSREHLEALAEGAVVMTNEQETRRQANATRSGPSKVVESPREKRQETRTAPVNTSRPGPSRTSEWAREQQQDMRATAVVARNDRPPRPKARTSMIIPEPEQEDNEDSEEVNVAGQHAITKTKAISRMETVSNDDAVSKEDSRVDENVPELDEDVVTIREQFYRDLQSFVEDYDANIELEFNIDGEDFEIWDLFLAVSSQNLPSEEVDWIKVAEDLGFDWASSEVAIDSLQQYYGVNLAEFVDIMAGFAQEMEEAEEEKASEDSQLDEEFEEAAPVLSAGRPSTQSYMPSSPPMATTSRKRALEVPLLSSWRSPKRRRLSHNLEIPATPDADDDVERNRFSDETPSPSLRITHGQPRGSSVEQGLPLLRKARDEKRPEIEPMSDPFVSTPVRPVTPARRQTQETPYDITPSQQLHSEAHDIDAIPLRMEEEKVDEDGSSPPGSSDRQTGETETPPDSDEEPMQTTSPSTLKALPKKRKLPASFKPLKPASPQRQPLNNILKPRVVMAGTAIMSTGGGSVSGLSITRLSDILTAS</sequence>
<comment type="function">
    <text evidence="5">Involved in the regulation of telomere length, clustering and has a specific role in telomere position effect (TPE).</text>
</comment>
<name>A0ABR0S6M1_9HYPO</name>
<feature type="compositionally biased region" description="Polar residues" evidence="6">
    <location>
        <begin position="568"/>
        <end position="585"/>
    </location>
</feature>
<evidence type="ECO:0000256" key="3">
    <source>
        <dbReference type="ARBA" id="ARBA00022895"/>
    </source>
</evidence>
<feature type="compositionally biased region" description="Polar residues" evidence="6">
    <location>
        <begin position="451"/>
        <end position="467"/>
    </location>
</feature>
<dbReference type="SUPFAM" id="SSF46774">
    <property type="entry name" value="ARID-like"/>
    <property type="match status" value="1"/>
</dbReference>
<feature type="compositionally biased region" description="Acidic residues" evidence="6">
    <location>
        <begin position="422"/>
        <end position="442"/>
    </location>
</feature>
<feature type="compositionally biased region" description="Polar residues" evidence="6">
    <location>
        <begin position="219"/>
        <end position="234"/>
    </location>
</feature>
<dbReference type="Gene3D" id="3.40.50.10190">
    <property type="entry name" value="BRCT domain"/>
    <property type="match status" value="1"/>
</dbReference>
<dbReference type="InterPro" id="IPR036420">
    <property type="entry name" value="BRCT_dom_sf"/>
</dbReference>
<feature type="region of interest" description="Disordered" evidence="6">
    <location>
        <begin position="191"/>
        <end position="243"/>
    </location>
</feature>
<dbReference type="Proteomes" id="UP001338125">
    <property type="component" value="Unassembled WGS sequence"/>
</dbReference>
<accession>A0ABR0S6M1</accession>
<evidence type="ECO:0000256" key="5">
    <source>
        <dbReference type="RuleBase" id="RU367107"/>
    </source>
</evidence>
<dbReference type="CDD" id="cd11655">
    <property type="entry name" value="rap1_myb-like"/>
    <property type="match status" value="1"/>
</dbReference>
<feature type="compositionally biased region" description="Basic and acidic residues" evidence="6">
    <location>
        <begin position="209"/>
        <end position="218"/>
    </location>
</feature>
<feature type="region of interest" description="Disordered" evidence="6">
    <location>
        <begin position="599"/>
        <end position="668"/>
    </location>
</feature>
<evidence type="ECO:0000256" key="6">
    <source>
        <dbReference type="SAM" id="MobiDB-lite"/>
    </source>
</evidence>
<feature type="domain" description="ARID" evidence="7">
    <location>
        <begin position="326"/>
        <end position="416"/>
    </location>
</feature>
<dbReference type="InterPro" id="IPR039595">
    <property type="entry name" value="TE2IP/Rap1"/>
</dbReference>
<dbReference type="SUPFAM" id="SSF46689">
    <property type="entry name" value="Homeodomain-like"/>
    <property type="match status" value="1"/>
</dbReference>
<dbReference type="InterPro" id="IPR015010">
    <property type="entry name" value="TERF2IP_Myb"/>
</dbReference>
<feature type="region of interest" description="Disordered" evidence="6">
    <location>
        <begin position="490"/>
        <end position="586"/>
    </location>
</feature>
<gene>
    <name evidence="8" type="ORF">PT974_11952</name>
</gene>
<comment type="similarity">
    <text evidence="1 5">Belongs to the RAP1 family.</text>
</comment>
<feature type="compositionally biased region" description="Low complexity" evidence="6">
    <location>
        <begin position="608"/>
        <end position="622"/>
    </location>
</feature>
<evidence type="ECO:0000313" key="9">
    <source>
        <dbReference type="Proteomes" id="UP001338125"/>
    </source>
</evidence>
<dbReference type="Pfam" id="PF01388">
    <property type="entry name" value="ARID"/>
    <property type="match status" value="1"/>
</dbReference>